<dbReference type="Proteomes" id="UP000218385">
    <property type="component" value="Chromosome"/>
</dbReference>
<evidence type="ECO:0008006" key="3">
    <source>
        <dbReference type="Google" id="ProtNLM"/>
    </source>
</evidence>
<name>A0AB33ECW3_9PSED</name>
<dbReference type="PANTHER" id="PTHR35446:SF2">
    <property type="entry name" value="CARBOXYMUCONOLACTONE DECARBOXYLASE-LIKE DOMAIN-CONTAINING PROTEIN"/>
    <property type="match status" value="1"/>
</dbReference>
<dbReference type="Gene3D" id="1.20.1290.10">
    <property type="entry name" value="AhpD-like"/>
    <property type="match status" value="1"/>
</dbReference>
<protein>
    <recommendedName>
        <fullName evidence="3">Carboxymuconolactone decarboxylase</fullName>
    </recommendedName>
</protein>
<dbReference type="EMBL" id="CP023466">
    <property type="protein sequence ID" value="ATE78188.1"/>
    <property type="molecule type" value="Genomic_DNA"/>
</dbReference>
<dbReference type="SUPFAM" id="SSF69118">
    <property type="entry name" value="AhpD-like"/>
    <property type="match status" value="1"/>
</dbReference>
<reference evidence="1 2" key="1">
    <citation type="submission" date="2017-09" db="EMBL/GenBank/DDBJ databases">
        <title>Complete Genome sequence of Lysobacter capsici KNU-15.</title>
        <authorList>
            <person name="Kim M.-C."/>
            <person name="Yi H."/>
            <person name="Lee D.-W."/>
            <person name="Shin J.-H."/>
        </authorList>
    </citation>
    <scope>NUCLEOTIDE SEQUENCE [LARGE SCALE GENOMIC DNA]</scope>
    <source>
        <strain evidence="1 2">KNU-15</strain>
    </source>
</reference>
<accession>A0AB33ECW3</accession>
<dbReference type="InterPro" id="IPR029032">
    <property type="entry name" value="AhpD-like"/>
</dbReference>
<gene>
    <name evidence="1" type="ORF">CNN82_17770</name>
</gene>
<evidence type="ECO:0000313" key="1">
    <source>
        <dbReference type="EMBL" id="ATE78188.1"/>
    </source>
</evidence>
<dbReference type="AlphaFoldDB" id="A0AB33ECW3"/>
<organism evidence="1 2">
    <name type="scientific">Pseudomonas frederiksbergensis</name>
    <dbReference type="NCBI Taxonomy" id="104087"/>
    <lineage>
        <taxon>Bacteria</taxon>
        <taxon>Pseudomonadati</taxon>
        <taxon>Pseudomonadota</taxon>
        <taxon>Gammaproteobacteria</taxon>
        <taxon>Pseudomonadales</taxon>
        <taxon>Pseudomonadaceae</taxon>
        <taxon>Pseudomonas</taxon>
    </lineage>
</organism>
<sequence length="194" mass="21960">MPPRILPLERQDLPQFESAFQGMIDSIGYVPNSFFTMGRAPLLLKAVDAMSDAAWYPSTVEEPVRRLVTFAFSQFSQSHYSAAHCACGAPELGLPLDKLLAIHAYETSPLYDDRERALLRLCRHAARIPGEVSDQDVNDLKAFFSEEQVIFITTLICYMAFLNKWNEIIGTRLEDIPHEWAKAHIQPVGWKPGH</sequence>
<evidence type="ECO:0000313" key="2">
    <source>
        <dbReference type="Proteomes" id="UP000218385"/>
    </source>
</evidence>
<proteinExistence type="predicted"/>
<dbReference type="PANTHER" id="PTHR35446">
    <property type="entry name" value="SI:CH211-175M2.5"/>
    <property type="match status" value="1"/>
</dbReference>
<dbReference type="RefSeq" id="WP_096480476.1">
    <property type="nucleotide sequence ID" value="NZ_CP023466.1"/>
</dbReference>